<keyword evidence="5 11" id="KW-0067">ATP-binding</keyword>
<dbReference type="InterPro" id="IPR003439">
    <property type="entry name" value="ABC_transporter-like_ATP-bd"/>
</dbReference>
<dbReference type="Pfam" id="PF00005">
    <property type="entry name" value="ABC_tran"/>
    <property type="match status" value="1"/>
</dbReference>
<feature type="transmembrane region" description="Helical" evidence="8">
    <location>
        <begin position="162"/>
        <end position="188"/>
    </location>
</feature>
<dbReference type="Gene3D" id="3.40.50.300">
    <property type="entry name" value="P-loop containing nucleotide triphosphate hydrolases"/>
    <property type="match status" value="1"/>
</dbReference>
<feature type="transmembrane region" description="Helical" evidence="8">
    <location>
        <begin position="72"/>
        <end position="94"/>
    </location>
</feature>
<keyword evidence="3 8" id="KW-0812">Transmembrane</keyword>
<dbReference type="SMART" id="SM00382">
    <property type="entry name" value="AAA"/>
    <property type="match status" value="1"/>
</dbReference>
<evidence type="ECO:0000256" key="7">
    <source>
        <dbReference type="ARBA" id="ARBA00023136"/>
    </source>
</evidence>
<dbReference type="PROSITE" id="PS50893">
    <property type="entry name" value="ABC_TRANSPORTER_2"/>
    <property type="match status" value="1"/>
</dbReference>
<organism evidence="11 12">
    <name type="scientific">Candidatus Mycosynbacter amalyticus</name>
    <dbReference type="NCBI Taxonomy" id="2665156"/>
    <lineage>
        <taxon>Bacteria</taxon>
        <taxon>Candidatus Saccharimonadota</taxon>
        <taxon>Candidatus Saccharimonadota incertae sedis</taxon>
        <taxon>Candidatus Mycosynbacter</taxon>
    </lineage>
</organism>
<dbReference type="InterPro" id="IPR003593">
    <property type="entry name" value="AAA+_ATPase"/>
</dbReference>
<dbReference type="InterPro" id="IPR039421">
    <property type="entry name" value="Type_1_exporter"/>
</dbReference>
<dbReference type="InterPro" id="IPR011527">
    <property type="entry name" value="ABC1_TM_dom"/>
</dbReference>
<dbReference type="Proteomes" id="UP001059824">
    <property type="component" value="Chromosome"/>
</dbReference>
<evidence type="ECO:0000256" key="4">
    <source>
        <dbReference type="ARBA" id="ARBA00022741"/>
    </source>
</evidence>
<dbReference type="SUPFAM" id="SSF52540">
    <property type="entry name" value="P-loop containing nucleoside triphosphate hydrolases"/>
    <property type="match status" value="1"/>
</dbReference>
<feature type="transmembrane region" description="Helical" evidence="8">
    <location>
        <begin position="286"/>
        <end position="306"/>
    </location>
</feature>
<dbReference type="GO" id="GO:0016887">
    <property type="term" value="F:ATP hydrolysis activity"/>
    <property type="evidence" value="ECO:0007669"/>
    <property type="project" value="InterPro"/>
</dbReference>
<evidence type="ECO:0000256" key="3">
    <source>
        <dbReference type="ARBA" id="ARBA00022692"/>
    </source>
</evidence>
<evidence type="ECO:0000256" key="6">
    <source>
        <dbReference type="ARBA" id="ARBA00022989"/>
    </source>
</evidence>
<dbReference type="PANTHER" id="PTHR43394:SF1">
    <property type="entry name" value="ATP-BINDING CASSETTE SUB-FAMILY B MEMBER 10, MITOCHONDRIAL"/>
    <property type="match status" value="1"/>
</dbReference>
<feature type="domain" description="ABC transmembrane type-1" evidence="10">
    <location>
        <begin position="46"/>
        <end position="315"/>
    </location>
</feature>
<dbReference type="KEGG" id="mama:GII36_04295"/>
<accession>A0A857MP69</accession>
<protein>
    <submittedName>
        <fullName evidence="11">ATP-binding cassette domain-containing protein</fullName>
    </submittedName>
</protein>
<dbReference type="RefSeq" id="WP_260762828.1">
    <property type="nucleotide sequence ID" value="NZ_CP045921.1"/>
</dbReference>
<dbReference type="GO" id="GO:0005886">
    <property type="term" value="C:plasma membrane"/>
    <property type="evidence" value="ECO:0007669"/>
    <property type="project" value="UniProtKB-SubCell"/>
</dbReference>
<dbReference type="EMBL" id="CP045921">
    <property type="protein sequence ID" value="QHN43049.1"/>
    <property type="molecule type" value="Genomic_DNA"/>
</dbReference>
<dbReference type="PANTHER" id="PTHR43394">
    <property type="entry name" value="ATP-DEPENDENT PERMEASE MDL1, MITOCHONDRIAL"/>
    <property type="match status" value="1"/>
</dbReference>
<evidence type="ECO:0000259" key="9">
    <source>
        <dbReference type="PROSITE" id="PS50893"/>
    </source>
</evidence>
<keyword evidence="4" id="KW-0547">Nucleotide-binding</keyword>
<dbReference type="PROSITE" id="PS50929">
    <property type="entry name" value="ABC_TM1F"/>
    <property type="match status" value="1"/>
</dbReference>
<proteinExistence type="predicted"/>
<dbReference type="GO" id="GO:0005524">
    <property type="term" value="F:ATP binding"/>
    <property type="evidence" value="ECO:0007669"/>
    <property type="project" value="UniProtKB-KW"/>
</dbReference>
<evidence type="ECO:0000313" key="12">
    <source>
        <dbReference type="Proteomes" id="UP001059824"/>
    </source>
</evidence>
<evidence type="ECO:0000256" key="8">
    <source>
        <dbReference type="SAM" id="Phobius"/>
    </source>
</evidence>
<feature type="transmembrane region" description="Helical" evidence="8">
    <location>
        <begin position="30"/>
        <end position="52"/>
    </location>
</feature>
<evidence type="ECO:0000259" key="10">
    <source>
        <dbReference type="PROSITE" id="PS50929"/>
    </source>
</evidence>
<dbReference type="InterPro" id="IPR017871">
    <property type="entry name" value="ABC_transporter-like_CS"/>
</dbReference>
<dbReference type="Pfam" id="PF00664">
    <property type="entry name" value="ABC_membrane"/>
    <property type="match status" value="1"/>
</dbReference>
<keyword evidence="7 8" id="KW-0472">Membrane</keyword>
<dbReference type="GO" id="GO:0015421">
    <property type="term" value="F:ABC-type oligopeptide transporter activity"/>
    <property type="evidence" value="ECO:0007669"/>
    <property type="project" value="TreeGrafter"/>
</dbReference>
<comment type="subcellular location">
    <subcellularLocation>
        <location evidence="1">Cell membrane</location>
        <topology evidence="1">Multi-pass membrane protein</topology>
    </subcellularLocation>
</comment>
<dbReference type="FunFam" id="3.40.50.300:FF:000287">
    <property type="entry name" value="Multidrug ABC transporter ATP-binding protein"/>
    <property type="match status" value="1"/>
</dbReference>
<reference evidence="11" key="1">
    <citation type="journal article" date="2021" name="Nat. Microbiol.">
        <title>Cocultivation of an ultrasmall environmental parasitic bacterium with lytic ability against bacteria associated with wastewater foams.</title>
        <authorList>
            <person name="Batinovic S."/>
            <person name="Rose J.J.A."/>
            <person name="Ratcliffe J."/>
            <person name="Seviour R.J."/>
            <person name="Petrovski S."/>
        </authorList>
    </citation>
    <scope>NUCLEOTIDE SEQUENCE</scope>
    <source>
        <strain evidence="11">JR1</strain>
    </source>
</reference>
<name>A0A857MP69_9BACT</name>
<keyword evidence="2" id="KW-0813">Transport</keyword>
<dbReference type="PROSITE" id="PS00211">
    <property type="entry name" value="ABC_TRANSPORTER_1"/>
    <property type="match status" value="1"/>
</dbReference>
<keyword evidence="12" id="KW-1185">Reference proteome</keyword>
<evidence type="ECO:0000313" key="11">
    <source>
        <dbReference type="EMBL" id="QHN43049.1"/>
    </source>
</evidence>
<dbReference type="Gene3D" id="1.20.1560.10">
    <property type="entry name" value="ABC transporter type 1, transmembrane domain"/>
    <property type="match status" value="1"/>
</dbReference>
<evidence type="ECO:0000256" key="1">
    <source>
        <dbReference type="ARBA" id="ARBA00004651"/>
    </source>
</evidence>
<dbReference type="SUPFAM" id="SSF90123">
    <property type="entry name" value="ABC transporter transmembrane region"/>
    <property type="match status" value="1"/>
</dbReference>
<feature type="transmembrane region" description="Helical" evidence="8">
    <location>
        <begin position="262"/>
        <end position="280"/>
    </location>
</feature>
<dbReference type="InterPro" id="IPR027417">
    <property type="entry name" value="P-loop_NTPase"/>
</dbReference>
<keyword evidence="6 8" id="KW-1133">Transmembrane helix</keyword>
<gene>
    <name evidence="11" type="ORF">GII36_04295</name>
</gene>
<dbReference type="InterPro" id="IPR036640">
    <property type="entry name" value="ABC1_TM_sf"/>
</dbReference>
<evidence type="ECO:0000256" key="2">
    <source>
        <dbReference type="ARBA" id="ARBA00022448"/>
    </source>
</evidence>
<dbReference type="AlphaFoldDB" id="A0A857MP69"/>
<feature type="domain" description="ABC transporter" evidence="9">
    <location>
        <begin position="349"/>
        <end position="585"/>
    </location>
</feature>
<sequence length="593" mass="65757">MKLFSRTNSSTTKKTINIYKEELKEDKKQFIIATILVPMQHLLYVVLLPLIISFFTQSLITSSHNFTTPLLLIGFMALISLMAIIVGHFGYLALFKHEESMTTKLTERALTGLLRHSHSFFANNKVGALAGDVNTFSRSYMSIFDTIALQATSIVVNYTASLIIVAFIAPIMLPALILLTGFIIYDALRSYSARAEYRTERKELQSKLFGNFADILGNQTLVRMFGTSRQEIKNTVAQRRHIESIANQEIDILQRGAETRMGVLFSFQILTLLLCLVLITRDALSIAALIFIITYLGRVTGSLFAINGIIRGLEQAFLDAAKVTEILDQPPEIVDQPHAKKLEVSHGNISLNDVSFTYQDAKDRPVFKRVQLDIPAGQSVGLVGKSGGGKSTLTHLLLRYMDIGSGEISIDGHNIATVTQDSLRSHIAYVPQDPYLFHRSLSENIAYGKPDATEPEIRAAAEKAHAVEFIDNLPQGLDTIVGERGVKLSGGQRQRIAIARAILKDAPILVLDEATSALDSESEKLIQESLETLMRGRTSIVIAHRLSTIAKLDRIIVLEQGKIIEDGTHTELLNKRGIYAKLWKHQSGGFIEE</sequence>
<evidence type="ECO:0000256" key="5">
    <source>
        <dbReference type="ARBA" id="ARBA00022840"/>
    </source>
</evidence>